<sequence length="479" mass="56767">MDDIINNLSTTVLNSPNFELEKNGEKFDVVTKEFINNHQVSLIFESPSNSSYSKVSELDTTSTNSYVEEFLYSDNENSNQSFNDFLSISSENKKSKNLIEYEDEKKISTSLKFLNFSTSNHLVKNALDLEKFSYYYNSFDKPIKLNSLPLNILLEYKHYSKKINDMFFDKLAQMIYALSYVVKGTGALTCERYQGLFYNLYKIENRQFKEWTNYKFHDFMRGPWSSPYFKIIYDEDLQKYFVIFNESDENFKKLGNEMVGVRKINDIILKKKLNTIDKKLNDIKNNVEIYEEKLKWFQLLTYCPEKDKPILIDVFGKNFHHYFKRQLNSKYLSSKFVRSSLSKVIKHYFSNELFFFIENGKAYIKIICDIDNTVKETQKIIKYMHSNEYINEVQRKKKLLNKKKINNIKKPSLWTMEHFSSQNSNNTNKKFLKDENSIPLHILYANLDDKDDETHVLPMIKFTSTHVNVSDDENNSDLN</sequence>
<accession>A0A0K0DXD4</accession>
<reference evidence="2" key="1">
    <citation type="submission" date="2015-08" db="UniProtKB">
        <authorList>
            <consortium name="WormBaseParasite"/>
        </authorList>
    </citation>
    <scope>IDENTIFICATION</scope>
</reference>
<proteinExistence type="predicted"/>
<dbReference type="WBParaSite" id="TCONS_00008951.p1">
    <property type="protein sequence ID" value="TCONS_00008951.p1"/>
    <property type="gene ID" value="XLOC_006813"/>
</dbReference>
<name>A0A0K0DXD4_STRER</name>
<dbReference type="WBParaSite" id="SSTP_0000189900.1">
    <property type="protein sequence ID" value="SSTP_0000189900.1"/>
    <property type="gene ID" value="SSTP_0000189900"/>
</dbReference>
<protein>
    <submittedName>
        <fullName evidence="2">FERM domain-containing protein</fullName>
    </submittedName>
</protein>
<dbReference type="Proteomes" id="UP000035681">
    <property type="component" value="Unplaced"/>
</dbReference>
<evidence type="ECO:0000313" key="2">
    <source>
        <dbReference type="WBParaSite" id="SSTP_0000189900.1"/>
    </source>
</evidence>
<organism evidence="2">
    <name type="scientific">Strongyloides stercoralis</name>
    <name type="common">Threadworm</name>
    <dbReference type="NCBI Taxonomy" id="6248"/>
    <lineage>
        <taxon>Eukaryota</taxon>
        <taxon>Metazoa</taxon>
        <taxon>Ecdysozoa</taxon>
        <taxon>Nematoda</taxon>
        <taxon>Chromadorea</taxon>
        <taxon>Rhabditida</taxon>
        <taxon>Tylenchina</taxon>
        <taxon>Panagrolaimomorpha</taxon>
        <taxon>Strongyloidoidea</taxon>
        <taxon>Strongyloididae</taxon>
        <taxon>Strongyloides</taxon>
    </lineage>
</organism>
<keyword evidence="1" id="KW-1185">Reference proteome</keyword>
<evidence type="ECO:0000313" key="1">
    <source>
        <dbReference type="Proteomes" id="UP000035681"/>
    </source>
</evidence>
<dbReference type="AlphaFoldDB" id="A0A0K0DXD4"/>